<dbReference type="AlphaFoldDB" id="A0A1V4KHW8"/>
<protein>
    <submittedName>
        <fullName evidence="1">Uncharacterized protein</fullName>
    </submittedName>
</protein>
<evidence type="ECO:0000313" key="2">
    <source>
        <dbReference type="Proteomes" id="UP000190648"/>
    </source>
</evidence>
<gene>
    <name evidence="1" type="ORF">AV530_015556</name>
</gene>
<sequence>MSENRGCCVSVFQRNWVTLKDYAEGYCQPQEDIKRGLINAIKVFKSENKPISNSSSPSKYLSALIDKYAEVFGCTQHKSEANGVQQLFLQRCLSQTLVSTSTEVSEMQNRITAESTQVPGMREKLAPPRTELQTSSRETSSAIEFAHASFVTEQATRYLD</sequence>
<name>A0A1V4KHW8_PATFA</name>
<dbReference type="Proteomes" id="UP000190648">
    <property type="component" value="Unassembled WGS sequence"/>
</dbReference>
<reference evidence="1 2" key="1">
    <citation type="submission" date="2016-02" db="EMBL/GenBank/DDBJ databases">
        <title>Band-tailed pigeon sequencing and assembly.</title>
        <authorList>
            <person name="Soares A.E."/>
            <person name="Novak B.J."/>
            <person name="Rice E.S."/>
            <person name="O'Connell B."/>
            <person name="Chang D."/>
            <person name="Weber S."/>
            <person name="Shapiro B."/>
        </authorList>
    </citation>
    <scope>NUCLEOTIDE SEQUENCE [LARGE SCALE GENOMIC DNA]</scope>
    <source>
        <strain evidence="1">BTP2013</strain>
        <tissue evidence="1">Blood</tissue>
    </source>
</reference>
<organism evidence="1 2">
    <name type="scientific">Patagioenas fasciata monilis</name>
    <dbReference type="NCBI Taxonomy" id="372326"/>
    <lineage>
        <taxon>Eukaryota</taxon>
        <taxon>Metazoa</taxon>
        <taxon>Chordata</taxon>
        <taxon>Craniata</taxon>
        <taxon>Vertebrata</taxon>
        <taxon>Euteleostomi</taxon>
        <taxon>Archelosauria</taxon>
        <taxon>Archosauria</taxon>
        <taxon>Dinosauria</taxon>
        <taxon>Saurischia</taxon>
        <taxon>Theropoda</taxon>
        <taxon>Coelurosauria</taxon>
        <taxon>Aves</taxon>
        <taxon>Neognathae</taxon>
        <taxon>Neoaves</taxon>
        <taxon>Columbimorphae</taxon>
        <taxon>Columbiformes</taxon>
        <taxon>Columbidae</taxon>
        <taxon>Patagioenas</taxon>
    </lineage>
</organism>
<comment type="caution">
    <text evidence="1">The sequence shown here is derived from an EMBL/GenBank/DDBJ whole genome shotgun (WGS) entry which is preliminary data.</text>
</comment>
<evidence type="ECO:0000313" key="1">
    <source>
        <dbReference type="EMBL" id="OPJ84042.1"/>
    </source>
</evidence>
<proteinExistence type="predicted"/>
<dbReference type="EMBL" id="LSYS01003057">
    <property type="protein sequence ID" value="OPJ84042.1"/>
    <property type="molecule type" value="Genomic_DNA"/>
</dbReference>
<keyword evidence="2" id="KW-1185">Reference proteome</keyword>
<accession>A0A1V4KHW8</accession>